<organism evidence="11 12">
    <name type="scientific">Bemisia tabaci</name>
    <name type="common">Sweetpotato whitefly</name>
    <name type="synonym">Aleurodes tabaci</name>
    <dbReference type="NCBI Taxonomy" id="7038"/>
    <lineage>
        <taxon>Eukaryota</taxon>
        <taxon>Metazoa</taxon>
        <taxon>Ecdysozoa</taxon>
        <taxon>Arthropoda</taxon>
        <taxon>Hexapoda</taxon>
        <taxon>Insecta</taxon>
        <taxon>Pterygota</taxon>
        <taxon>Neoptera</taxon>
        <taxon>Paraneoptera</taxon>
        <taxon>Hemiptera</taxon>
        <taxon>Sternorrhyncha</taxon>
        <taxon>Aleyrodoidea</taxon>
        <taxon>Aleyrodidae</taxon>
        <taxon>Aleyrodinae</taxon>
        <taxon>Bemisia</taxon>
    </lineage>
</organism>
<evidence type="ECO:0000256" key="9">
    <source>
        <dbReference type="ARBA" id="ARBA00023224"/>
    </source>
</evidence>
<keyword evidence="6 10" id="KW-1133">Transmembrane helix</keyword>
<dbReference type="GO" id="GO:0005549">
    <property type="term" value="F:odorant binding"/>
    <property type="evidence" value="ECO:0007669"/>
    <property type="project" value="InterPro"/>
</dbReference>
<evidence type="ECO:0000256" key="5">
    <source>
        <dbReference type="ARBA" id="ARBA00022725"/>
    </source>
</evidence>
<keyword evidence="8" id="KW-0675">Receptor</keyword>
<dbReference type="PANTHER" id="PTHR21137:SF35">
    <property type="entry name" value="ODORANT RECEPTOR 19A-RELATED"/>
    <property type="match status" value="1"/>
</dbReference>
<dbReference type="AlphaFoldDB" id="A0A9P0A1D0"/>
<feature type="transmembrane region" description="Helical" evidence="10">
    <location>
        <begin position="122"/>
        <end position="147"/>
    </location>
</feature>
<evidence type="ECO:0000256" key="2">
    <source>
        <dbReference type="ARBA" id="ARBA00022475"/>
    </source>
</evidence>
<dbReference type="EMBL" id="OU963862">
    <property type="protein sequence ID" value="CAH0382244.1"/>
    <property type="molecule type" value="Genomic_DNA"/>
</dbReference>
<sequence length="306" mass="35307">MLLHLRVYGLNIVYTRDDLLSKFIVTAHFVFLFLEVIFCFQCLTAIVFHIAQGQIVLRELIMHLQFTVLTLTIIVKGTILVVKKAEIAECLFTRLDLRLHCTAEFDEGTTGKAYASAHNIVLLVYIVSIQVTGLMAAVVSPLLRFYYSKKNSTYVLRPIWHLNNIKSIFMQWANFSVLGGMTTITMMTFAALTEFLKSDKSGKAITQGVVFLSYVMSAVLVMFTFYYSATLLQESSEDIRFALWNHDWIKTGFRHKKLLKMFLLRLNSPIRMKTFQFRPIHLERFSNFIANSFSYITFLLQLARAK</sequence>
<evidence type="ECO:0000256" key="8">
    <source>
        <dbReference type="ARBA" id="ARBA00023170"/>
    </source>
</evidence>
<dbReference type="PANTHER" id="PTHR21137">
    <property type="entry name" value="ODORANT RECEPTOR"/>
    <property type="match status" value="1"/>
</dbReference>
<name>A0A9P0A1D0_BEMTA</name>
<dbReference type="GO" id="GO:0007165">
    <property type="term" value="P:signal transduction"/>
    <property type="evidence" value="ECO:0007669"/>
    <property type="project" value="UniProtKB-KW"/>
</dbReference>
<evidence type="ECO:0000256" key="3">
    <source>
        <dbReference type="ARBA" id="ARBA00022606"/>
    </source>
</evidence>
<dbReference type="InterPro" id="IPR004117">
    <property type="entry name" value="7tm6_olfct_rcpt"/>
</dbReference>
<feature type="transmembrane region" description="Helical" evidence="10">
    <location>
        <begin position="168"/>
        <end position="192"/>
    </location>
</feature>
<evidence type="ECO:0000256" key="7">
    <source>
        <dbReference type="ARBA" id="ARBA00023136"/>
    </source>
</evidence>
<dbReference type="GO" id="GO:0004984">
    <property type="term" value="F:olfactory receptor activity"/>
    <property type="evidence" value="ECO:0007669"/>
    <property type="project" value="InterPro"/>
</dbReference>
<evidence type="ECO:0000256" key="10">
    <source>
        <dbReference type="SAM" id="Phobius"/>
    </source>
</evidence>
<feature type="transmembrane region" description="Helical" evidence="10">
    <location>
        <begin position="60"/>
        <end position="82"/>
    </location>
</feature>
<dbReference type="GO" id="GO:0005886">
    <property type="term" value="C:plasma membrane"/>
    <property type="evidence" value="ECO:0007669"/>
    <property type="project" value="UniProtKB-SubCell"/>
</dbReference>
<keyword evidence="3" id="KW-0716">Sensory transduction</keyword>
<feature type="transmembrane region" description="Helical" evidence="10">
    <location>
        <begin position="204"/>
        <end position="227"/>
    </location>
</feature>
<proteinExistence type="predicted"/>
<keyword evidence="7 10" id="KW-0472">Membrane</keyword>
<keyword evidence="2" id="KW-1003">Cell membrane</keyword>
<dbReference type="Proteomes" id="UP001152759">
    <property type="component" value="Chromosome 1"/>
</dbReference>
<evidence type="ECO:0000256" key="6">
    <source>
        <dbReference type="ARBA" id="ARBA00022989"/>
    </source>
</evidence>
<comment type="subcellular location">
    <subcellularLocation>
        <location evidence="1">Cell membrane</location>
        <topology evidence="1">Multi-pass membrane protein</topology>
    </subcellularLocation>
</comment>
<gene>
    <name evidence="11" type="ORF">BEMITA_LOCUS1811</name>
</gene>
<feature type="transmembrane region" description="Helical" evidence="10">
    <location>
        <begin position="23"/>
        <end position="48"/>
    </location>
</feature>
<evidence type="ECO:0000256" key="1">
    <source>
        <dbReference type="ARBA" id="ARBA00004651"/>
    </source>
</evidence>
<evidence type="ECO:0000313" key="11">
    <source>
        <dbReference type="EMBL" id="CAH0382244.1"/>
    </source>
</evidence>
<reference evidence="11" key="1">
    <citation type="submission" date="2021-12" db="EMBL/GenBank/DDBJ databases">
        <authorList>
            <person name="King R."/>
        </authorList>
    </citation>
    <scope>NUCLEOTIDE SEQUENCE</scope>
</reference>
<accession>A0A9P0A1D0</accession>
<dbReference type="Pfam" id="PF02949">
    <property type="entry name" value="7tm_6"/>
    <property type="match status" value="1"/>
</dbReference>
<keyword evidence="4 10" id="KW-0812">Transmembrane</keyword>
<protein>
    <submittedName>
        <fullName evidence="11">Uncharacterized protein</fullName>
    </submittedName>
</protein>
<evidence type="ECO:0000313" key="12">
    <source>
        <dbReference type="Proteomes" id="UP001152759"/>
    </source>
</evidence>
<keyword evidence="12" id="KW-1185">Reference proteome</keyword>
<evidence type="ECO:0000256" key="4">
    <source>
        <dbReference type="ARBA" id="ARBA00022692"/>
    </source>
</evidence>
<keyword evidence="5" id="KW-0552">Olfaction</keyword>
<keyword evidence="9" id="KW-0807">Transducer</keyword>